<keyword evidence="2" id="KW-1185">Reference proteome</keyword>
<evidence type="ECO:0000313" key="2">
    <source>
        <dbReference type="Proteomes" id="UP001597260"/>
    </source>
</evidence>
<reference evidence="2" key="1">
    <citation type="journal article" date="2019" name="Int. J. Syst. Evol. Microbiol.">
        <title>The Global Catalogue of Microorganisms (GCM) 10K type strain sequencing project: providing services to taxonomists for standard genome sequencing and annotation.</title>
        <authorList>
            <consortium name="The Broad Institute Genomics Platform"/>
            <consortium name="The Broad Institute Genome Sequencing Center for Infectious Disease"/>
            <person name="Wu L."/>
            <person name="Ma J."/>
        </authorList>
    </citation>
    <scope>NUCLEOTIDE SEQUENCE [LARGE SCALE GENOMIC DNA]</scope>
    <source>
        <strain evidence="2">JCM 31037</strain>
    </source>
</reference>
<evidence type="ECO:0000313" key="1">
    <source>
        <dbReference type="EMBL" id="MFD1322254.1"/>
    </source>
</evidence>
<sequence>MGKVREQGSFSRRAFVAGSTAAGVGGLAGAAGLAGVARGAVAEAPLADGTTDAGLVYFDTFFAGATDDERIMSMNAWHLAQTGVSSPAVLFDSRRYDFSTPIKLVSGMALIGGKSAPAREYSRATVFNWTGAAGTSMYEFPGQQPPQGYPSDNSPRDVTVAWIQMQGGGSTHCLPKNDPSSASYSGKVLWMSNFHGCGFKNFATVWWGWGDGASISGPTHVQGCTDTPFFLAGSENSIFGTDAFSFMDSSVAAWGTAGRPFIRSRMEKSSIGHVMITARKTAYHLSVEGGSNLLVSGTCFDAQTSDPVHGSALRVTGGDGIVVQNVSFKGVMNDPASASGGTAANRGWAHVTGGSQLTFLGNLFSRKGTTATATTPLVYVGSGVGLHQVKWGFNTYGNYGGANAVLQQAAANRLVVVTDPLVTVTTAA</sequence>
<dbReference type="PROSITE" id="PS51318">
    <property type="entry name" value="TAT"/>
    <property type="match status" value="1"/>
</dbReference>
<dbReference type="Proteomes" id="UP001597260">
    <property type="component" value="Unassembled WGS sequence"/>
</dbReference>
<evidence type="ECO:0008006" key="3">
    <source>
        <dbReference type="Google" id="ProtNLM"/>
    </source>
</evidence>
<protein>
    <recommendedName>
        <fullName evidence="3">Right handed beta helix region</fullName>
    </recommendedName>
</protein>
<organism evidence="1 2">
    <name type="scientific">Micromonospora sonneratiae</name>
    <dbReference type="NCBI Taxonomy" id="1184706"/>
    <lineage>
        <taxon>Bacteria</taxon>
        <taxon>Bacillati</taxon>
        <taxon>Actinomycetota</taxon>
        <taxon>Actinomycetes</taxon>
        <taxon>Micromonosporales</taxon>
        <taxon>Micromonosporaceae</taxon>
        <taxon>Micromonospora</taxon>
    </lineage>
</organism>
<name>A0ABW3YCU7_9ACTN</name>
<comment type="caution">
    <text evidence="1">The sequence shown here is derived from an EMBL/GenBank/DDBJ whole genome shotgun (WGS) entry which is preliminary data.</text>
</comment>
<proteinExistence type="predicted"/>
<dbReference type="EMBL" id="JBHTMP010000018">
    <property type="protein sequence ID" value="MFD1322254.1"/>
    <property type="molecule type" value="Genomic_DNA"/>
</dbReference>
<dbReference type="InterPro" id="IPR006311">
    <property type="entry name" value="TAT_signal"/>
</dbReference>
<dbReference type="RefSeq" id="WP_377570959.1">
    <property type="nucleotide sequence ID" value="NZ_JBHTMP010000018.1"/>
</dbReference>
<accession>A0ABW3YCU7</accession>
<gene>
    <name evidence="1" type="ORF">ACFQ4H_14245</name>
</gene>